<organism evidence="6 7">
    <name type="scientific">Desmospora profundinema</name>
    <dbReference type="NCBI Taxonomy" id="1571184"/>
    <lineage>
        <taxon>Bacteria</taxon>
        <taxon>Bacillati</taxon>
        <taxon>Bacillota</taxon>
        <taxon>Bacilli</taxon>
        <taxon>Bacillales</taxon>
        <taxon>Thermoactinomycetaceae</taxon>
        <taxon>Desmospora</taxon>
    </lineage>
</organism>
<dbReference type="EMBL" id="JAVDQG010000004">
    <property type="protein sequence ID" value="MDR6226137.1"/>
    <property type="molecule type" value="Genomic_DNA"/>
</dbReference>
<evidence type="ECO:0000259" key="5">
    <source>
        <dbReference type="PROSITE" id="PS50042"/>
    </source>
</evidence>
<dbReference type="InterPro" id="IPR050397">
    <property type="entry name" value="Env_Response_Regulators"/>
</dbReference>
<dbReference type="RefSeq" id="WP_309865642.1">
    <property type="nucleotide sequence ID" value="NZ_JAVDQG010000004.1"/>
</dbReference>
<dbReference type="InterPro" id="IPR014710">
    <property type="entry name" value="RmlC-like_jellyroll"/>
</dbReference>
<evidence type="ECO:0000313" key="6">
    <source>
        <dbReference type="EMBL" id="MDR6226137.1"/>
    </source>
</evidence>
<dbReference type="Proteomes" id="UP001185012">
    <property type="component" value="Unassembled WGS sequence"/>
</dbReference>
<feature type="domain" description="Cyclic nucleotide-binding" evidence="5">
    <location>
        <begin position="1"/>
        <end position="101"/>
    </location>
</feature>
<protein>
    <submittedName>
        <fullName evidence="6">CRP-like cAMP-binding protein</fullName>
    </submittedName>
</protein>
<evidence type="ECO:0000256" key="2">
    <source>
        <dbReference type="ARBA" id="ARBA00023125"/>
    </source>
</evidence>
<dbReference type="InterPro" id="IPR000595">
    <property type="entry name" value="cNMP-bd_dom"/>
</dbReference>
<dbReference type="Gene3D" id="1.10.10.10">
    <property type="entry name" value="Winged helix-like DNA-binding domain superfamily/Winged helix DNA-binding domain"/>
    <property type="match status" value="1"/>
</dbReference>
<dbReference type="Pfam" id="PF00325">
    <property type="entry name" value="Crp"/>
    <property type="match status" value="1"/>
</dbReference>
<dbReference type="Gene3D" id="2.60.120.10">
    <property type="entry name" value="Jelly Rolls"/>
    <property type="match status" value="1"/>
</dbReference>
<dbReference type="InterPro" id="IPR018490">
    <property type="entry name" value="cNMP-bd_dom_sf"/>
</dbReference>
<dbReference type="InterPro" id="IPR036390">
    <property type="entry name" value="WH_DNA-bd_sf"/>
</dbReference>
<evidence type="ECO:0000256" key="1">
    <source>
        <dbReference type="ARBA" id="ARBA00023015"/>
    </source>
</evidence>
<accession>A0ABU1IMY7</accession>
<sequence length="166" mass="19382">MRLHRGEILFRQGESGNLYRLEKGLIKVVRLQSDGSSLLFNLLVPGEFFPHHSLLSPHPYFATAIAVIPSEVTVVPADSWYQELEKNPHQYRQVALHLQTTLRSIQERMDWTTAPSSQRLTLLRQWFQHRFPAEPLEERLTQEEIGQLLGLTRETVNRLMRKSKEK</sequence>
<dbReference type="PANTHER" id="PTHR24567">
    <property type="entry name" value="CRP FAMILY TRANSCRIPTIONAL REGULATORY PROTEIN"/>
    <property type="match status" value="1"/>
</dbReference>
<dbReference type="PRINTS" id="PR00034">
    <property type="entry name" value="HTHCRP"/>
</dbReference>
<gene>
    <name evidence="6" type="ORF">JOE21_002143</name>
</gene>
<evidence type="ECO:0000256" key="4">
    <source>
        <dbReference type="ARBA" id="ARBA00023163"/>
    </source>
</evidence>
<evidence type="ECO:0000256" key="3">
    <source>
        <dbReference type="ARBA" id="ARBA00023159"/>
    </source>
</evidence>
<proteinExistence type="predicted"/>
<dbReference type="CDD" id="cd00038">
    <property type="entry name" value="CAP_ED"/>
    <property type="match status" value="1"/>
</dbReference>
<dbReference type="InterPro" id="IPR036388">
    <property type="entry name" value="WH-like_DNA-bd_sf"/>
</dbReference>
<dbReference type="SUPFAM" id="SSF46785">
    <property type="entry name" value="Winged helix' DNA-binding domain"/>
    <property type="match status" value="1"/>
</dbReference>
<comment type="caution">
    <text evidence="6">The sequence shown here is derived from an EMBL/GenBank/DDBJ whole genome shotgun (WGS) entry which is preliminary data.</text>
</comment>
<keyword evidence="2" id="KW-0238">DNA-binding</keyword>
<dbReference type="InterPro" id="IPR012318">
    <property type="entry name" value="HTH_CRP"/>
</dbReference>
<keyword evidence="4" id="KW-0804">Transcription</keyword>
<dbReference type="PROSITE" id="PS50042">
    <property type="entry name" value="CNMP_BINDING_3"/>
    <property type="match status" value="1"/>
</dbReference>
<name>A0ABU1IMY7_9BACL</name>
<keyword evidence="7" id="KW-1185">Reference proteome</keyword>
<reference evidence="6 7" key="1">
    <citation type="submission" date="2023-07" db="EMBL/GenBank/DDBJ databases">
        <title>Genomic Encyclopedia of Type Strains, Phase IV (KMG-IV): sequencing the most valuable type-strain genomes for metagenomic binning, comparative biology and taxonomic classification.</title>
        <authorList>
            <person name="Goeker M."/>
        </authorList>
    </citation>
    <scope>NUCLEOTIDE SEQUENCE [LARGE SCALE GENOMIC DNA]</scope>
    <source>
        <strain evidence="6 7">DSM 45903</strain>
    </source>
</reference>
<dbReference type="PANTHER" id="PTHR24567:SF74">
    <property type="entry name" value="HTH-TYPE TRANSCRIPTIONAL REGULATOR ARCR"/>
    <property type="match status" value="1"/>
</dbReference>
<keyword evidence="1" id="KW-0805">Transcription regulation</keyword>
<dbReference type="Pfam" id="PF00027">
    <property type="entry name" value="cNMP_binding"/>
    <property type="match status" value="1"/>
</dbReference>
<evidence type="ECO:0000313" key="7">
    <source>
        <dbReference type="Proteomes" id="UP001185012"/>
    </source>
</evidence>
<keyword evidence="3" id="KW-0010">Activator</keyword>
<dbReference type="SUPFAM" id="SSF51206">
    <property type="entry name" value="cAMP-binding domain-like"/>
    <property type="match status" value="1"/>
</dbReference>